<dbReference type="InterPro" id="IPR027443">
    <property type="entry name" value="IPNS-like_sf"/>
</dbReference>
<dbReference type="Gene3D" id="2.60.120.330">
    <property type="entry name" value="B-lactam Antibiotic, Isopenicillin N Synthase, Chain"/>
    <property type="match status" value="1"/>
</dbReference>
<dbReference type="PANTHER" id="PTHR47991">
    <property type="entry name" value="OXOGLUTARATE/IRON-DEPENDENT DIOXYGENASE"/>
    <property type="match status" value="1"/>
</dbReference>
<dbReference type="PROSITE" id="PS51471">
    <property type="entry name" value="FE2OG_OXY"/>
    <property type="match status" value="1"/>
</dbReference>
<dbReference type="Pfam" id="PF03171">
    <property type="entry name" value="2OG-FeII_Oxy"/>
    <property type="match status" value="1"/>
</dbReference>
<accession>A0A2P2J227</accession>
<keyword evidence="4" id="KW-0560">Oxidoreductase</keyword>
<proteinExistence type="inferred from homology"/>
<dbReference type="GO" id="GO:0016491">
    <property type="term" value="F:oxidoreductase activity"/>
    <property type="evidence" value="ECO:0007669"/>
    <property type="project" value="UniProtKB-KW"/>
</dbReference>
<dbReference type="AlphaFoldDB" id="A0A2P2J227"/>
<protein>
    <submittedName>
        <fullName evidence="6">SENESCENCE-RELATED GENE 1 family protein</fullName>
    </submittedName>
</protein>
<keyword evidence="3 4" id="KW-0408">Iron</keyword>
<dbReference type="EMBL" id="GGEC01007018">
    <property type="protein sequence ID" value="MBW87501.1"/>
    <property type="molecule type" value="Transcribed_RNA"/>
</dbReference>
<keyword evidence="2" id="KW-0847">Vitamin C</keyword>
<dbReference type="InterPro" id="IPR005123">
    <property type="entry name" value="Oxoglu/Fe-dep_dioxygenase_dom"/>
</dbReference>
<evidence type="ECO:0000256" key="3">
    <source>
        <dbReference type="ARBA" id="ARBA00023004"/>
    </source>
</evidence>
<dbReference type="FunFam" id="2.60.120.330:FF:000079">
    <property type="entry name" value="Protein SRG1"/>
    <property type="match status" value="1"/>
</dbReference>
<evidence type="ECO:0000256" key="1">
    <source>
        <dbReference type="ARBA" id="ARBA00022723"/>
    </source>
</evidence>
<keyword evidence="1 4" id="KW-0479">Metal-binding</keyword>
<dbReference type="SUPFAM" id="SSF51197">
    <property type="entry name" value="Clavaminate synthase-like"/>
    <property type="match status" value="1"/>
</dbReference>
<dbReference type="InterPro" id="IPR044861">
    <property type="entry name" value="IPNS-like_FE2OG_OXY"/>
</dbReference>
<feature type="domain" description="Fe2OG dioxygenase" evidence="5">
    <location>
        <begin position="75"/>
        <end position="175"/>
    </location>
</feature>
<dbReference type="GO" id="GO:0046872">
    <property type="term" value="F:metal ion binding"/>
    <property type="evidence" value="ECO:0007669"/>
    <property type="project" value="UniProtKB-KW"/>
</dbReference>
<dbReference type="InterPro" id="IPR050295">
    <property type="entry name" value="Plant_2OG-oxidoreductases"/>
</dbReference>
<organism evidence="6">
    <name type="scientific">Rhizophora mucronata</name>
    <name type="common">Asiatic mangrove</name>
    <dbReference type="NCBI Taxonomy" id="61149"/>
    <lineage>
        <taxon>Eukaryota</taxon>
        <taxon>Viridiplantae</taxon>
        <taxon>Streptophyta</taxon>
        <taxon>Embryophyta</taxon>
        <taxon>Tracheophyta</taxon>
        <taxon>Spermatophyta</taxon>
        <taxon>Magnoliopsida</taxon>
        <taxon>eudicotyledons</taxon>
        <taxon>Gunneridae</taxon>
        <taxon>Pentapetalae</taxon>
        <taxon>rosids</taxon>
        <taxon>fabids</taxon>
        <taxon>Malpighiales</taxon>
        <taxon>Rhizophoraceae</taxon>
        <taxon>Rhizophora</taxon>
    </lineage>
</organism>
<evidence type="ECO:0000256" key="4">
    <source>
        <dbReference type="RuleBase" id="RU003682"/>
    </source>
</evidence>
<comment type="similarity">
    <text evidence="4">Belongs to the iron/ascorbate-dependent oxidoreductase family.</text>
</comment>
<evidence type="ECO:0000259" key="5">
    <source>
        <dbReference type="PROSITE" id="PS51471"/>
    </source>
</evidence>
<dbReference type="GO" id="GO:0031418">
    <property type="term" value="F:L-ascorbic acid binding"/>
    <property type="evidence" value="ECO:0007669"/>
    <property type="project" value="UniProtKB-KW"/>
</dbReference>
<sequence length="231" mass="26282">MSEDQKLDWGDLFFMVTQPVDLRKPHLFPKFPLPFRETLSSYSFEVKGLAAILVEQLGKALNIGTVEIKEFTEGIRQSMRMNYYPPCPQPEQVIGLTPHSDATGLTILLQVNKVEGLQIRKDGNWVPVRPLPDAFVVNIGDILEIFTNGAYRSIEHRATVNTSKERLSIASFHSPRYDGEIGPAPSLITEQTPLLFQRLTVKEYFKGLFSRELHGKSYLDYLRIQQDEASK</sequence>
<name>A0A2P2J227_RHIMU</name>
<reference evidence="6" key="1">
    <citation type="submission" date="2018-02" db="EMBL/GenBank/DDBJ databases">
        <title>Rhizophora mucronata_Transcriptome.</title>
        <authorList>
            <person name="Meera S.P."/>
            <person name="Sreeshan A."/>
            <person name="Augustine A."/>
        </authorList>
    </citation>
    <scope>NUCLEOTIDE SEQUENCE</scope>
    <source>
        <tissue evidence="6">Leaf</tissue>
    </source>
</reference>
<evidence type="ECO:0000313" key="6">
    <source>
        <dbReference type="EMBL" id="MBW87501.1"/>
    </source>
</evidence>
<evidence type="ECO:0000256" key="2">
    <source>
        <dbReference type="ARBA" id="ARBA00022896"/>
    </source>
</evidence>